<dbReference type="SUPFAM" id="SSF56059">
    <property type="entry name" value="Glutathione synthetase ATP-binding domain-like"/>
    <property type="match status" value="1"/>
</dbReference>
<evidence type="ECO:0000313" key="1">
    <source>
        <dbReference type="EMBL" id="RAL03488.1"/>
    </source>
</evidence>
<reference evidence="1 2" key="1">
    <citation type="submission" date="2018-02" db="EMBL/GenBank/DDBJ databases">
        <title>The genomes of Aspergillus section Nigri reveals drivers in fungal speciation.</title>
        <authorList>
            <consortium name="DOE Joint Genome Institute"/>
            <person name="Vesth T.C."/>
            <person name="Nybo J."/>
            <person name="Theobald S."/>
            <person name="Brandl J."/>
            <person name="Frisvad J.C."/>
            <person name="Nielsen K.F."/>
            <person name="Lyhne E.K."/>
            <person name="Kogle M.E."/>
            <person name="Kuo A."/>
            <person name="Riley R."/>
            <person name="Clum A."/>
            <person name="Nolan M."/>
            <person name="Lipzen A."/>
            <person name="Salamov A."/>
            <person name="Henrissat B."/>
            <person name="Wiebenga A."/>
            <person name="De vries R.P."/>
            <person name="Grigoriev I.V."/>
            <person name="Mortensen U.H."/>
            <person name="Andersen M.R."/>
            <person name="Baker S.E."/>
        </authorList>
    </citation>
    <scope>NUCLEOTIDE SEQUENCE [LARGE SCALE GENOMIC DNA]</scope>
    <source>
        <strain evidence="1 2">CBS 121593</strain>
    </source>
</reference>
<evidence type="ECO:0008006" key="3">
    <source>
        <dbReference type="Google" id="ProtNLM"/>
    </source>
</evidence>
<gene>
    <name evidence="1" type="ORF">BO80DRAFT_488477</name>
</gene>
<organism evidence="1 2">
    <name type="scientific">Aspergillus ibericus CBS 121593</name>
    <dbReference type="NCBI Taxonomy" id="1448316"/>
    <lineage>
        <taxon>Eukaryota</taxon>
        <taxon>Fungi</taxon>
        <taxon>Dikarya</taxon>
        <taxon>Ascomycota</taxon>
        <taxon>Pezizomycotina</taxon>
        <taxon>Eurotiomycetes</taxon>
        <taxon>Eurotiomycetidae</taxon>
        <taxon>Eurotiales</taxon>
        <taxon>Aspergillaceae</taxon>
        <taxon>Aspergillus</taxon>
        <taxon>Aspergillus subgen. Circumdati</taxon>
    </lineage>
</organism>
<dbReference type="RefSeq" id="XP_025577815.1">
    <property type="nucleotide sequence ID" value="XM_025723578.1"/>
</dbReference>
<dbReference type="AlphaFoldDB" id="A0A395H9C3"/>
<accession>A0A395H9C3</accession>
<dbReference type="OrthoDB" id="2117718at2759"/>
<dbReference type="EMBL" id="KZ824427">
    <property type="protein sequence ID" value="RAL03488.1"/>
    <property type="molecule type" value="Genomic_DNA"/>
</dbReference>
<name>A0A395H9C3_9EURO</name>
<sequence length="501" mass="56446">MKNHKSQLRSIGVIPSTEGSVEITAPSAVGSEARQRLQDALHSSLLQACPADSWPDKLYLSQCPYPILVDREHLARLATLNKVLVTALDDIVTRWWTDSSANFPARMPLQPVEEKLLQWLNDIQHTGIIRPFRERCGSWRPDFLIEEQIHPNDEQMFRICEINARFCWNGFMVNALGQDALMATGITGRKLVGAINSQVFFDGLQRLYNPSLPLHVLKGEEPGIDIHPLAHYVKTHMGQRVRFITPDDLRLIPCHRSPGGHRLCCLVDSESPVGWNRFRTEGGELLEEIHQVELELYHHELLDLRYDTLQQISLRCFNDMRTLLLVHDKRMLGIVLEELDSFVTRTVLAVQEASLLEQGICQTILPGSGQLAQLIERCRQQNDLKIEYLLKPARGGKGDGIILGESVTPESWVARLEELMSPSLSVGGTTYVIQRKVRQAKYDVFLKEAQGVQRLPIVGTYHALHGDFLGIDIWRSGPGPVCSLSQGGTWMCSVMEVDVSC</sequence>
<protein>
    <recommendedName>
        <fullName evidence="3">Clavaminate synthase-like protein</fullName>
    </recommendedName>
</protein>
<dbReference type="Proteomes" id="UP000249402">
    <property type="component" value="Unassembled WGS sequence"/>
</dbReference>
<proteinExistence type="predicted"/>
<dbReference type="GeneID" id="37228443"/>
<evidence type="ECO:0000313" key="2">
    <source>
        <dbReference type="Proteomes" id="UP000249402"/>
    </source>
</evidence>
<dbReference type="VEuPathDB" id="FungiDB:BO80DRAFT_488477"/>
<keyword evidence="2" id="KW-1185">Reference proteome</keyword>